<feature type="compositionally biased region" description="Basic and acidic residues" evidence="5">
    <location>
        <begin position="221"/>
        <end position="247"/>
    </location>
</feature>
<feature type="transmembrane region" description="Helical" evidence="6">
    <location>
        <begin position="49"/>
        <end position="68"/>
    </location>
</feature>
<feature type="compositionally biased region" description="Low complexity" evidence="5">
    <location>
        <begin position="193"/>
        <end position="205"/>
    </location>
</feature>
<keyword evidence="3 6" id="KW-1133">Transmembrane helix</keyword>
<keyword evidence="4 6" id="KW-0472">Membrane</keyword>
<proteinExistence type="predicted"/>
<feature type="transmembrane region" description="Helical" evidence="6">
    <location>
        <begin position="277"/>
        <end position="297"/>
    </location>
</feature>
<keyword evidence="2 6" id="KW-0812">Transmembrane</keyword>
<sequence length="434" mass="44155">MTTSTTRTSVRSALPHPRRLVEFGPHGGAHRVAVRAGVAMAVPLVGLQLTGHIDLALYAVFGAFTALYGRAHTHLARLQMQAAAGAALVTCVVIGTAIGASVAREWIVVPVAAVVAGVATIVSDALDWHPPGALFFVFALAACASVPAEASRIPVALALAAASALVAMAVSTAGLVRPAARERARAARESRSHTAAGSRAHAAAGSRVRAAAAQERARAASESRAHAAAARERARAATESRAHEAARSRARAAAARERVATRFGGLFAAAIARPHELGRVAAIAVAVLVAGAIPTATGLGHPYWAMVSAVAALGAADVAGHLVRAGHRVGGTLLGVGLAAVLLAVSSSPVVLIAFVVLLQVAAELFVMRNYGLTMVFVTPLALIMAQLAHPGDEWALLRDRTLETLLGAAVGVAVSVALATLRARRAAAERPSA</sequence>
<feature type="transmembrane region" description="Helical" evidence="6">
    <location>
        <begin position="156"/>
        <end position="176"/>
    </location>
</feature>
<dbReference type="AlphaFoldDB" id="A0AB39BHR0"/>
<evidence type="ECO:0000256" key="5">
    <source>
        <dbReference type="SAM" id="MobiDB-lite"/>
    </source>
</evidence>
<feature type="transmembrane region" description="Helical" evidence="6">
    <location>
        <begin position="335"/>
        <end position="359"/>
    </location>
</feature>
<evidence type="ECO:0000256" key="3">
    <source>
        <dbReference type="ARBA" id="ARBA00022989"/>
    </source>
</evidence>
<evidence type="ECO:0000313" key="8">
    <source>
        <dbReference type="EMBL" id="XDI05925.1"/>
    </source>
</evidence>
<feature type="transmembrane region" description="Helical" evidence="6">
    <location>
        <begin position="371"/>
        <end position="390"/>
    </location>
</feature>
<feature type="domain" description="Integral membrane bound transporter" evidence="7">
    <location>
        <begin position="290"/>
        <end position="415"/>
    </location>
</feature>
<feature type="region of interest" description="Disordered" evidence="5">
    <location>
        <begin position="221"/>
        <end position="250"/>
    </location>
</feature>
<organism evidence="8">
    <name type="scientific">Herbiconiux sp. A18JL235</name>
    <dbReference type="NCBI Taxonomy" id="3152363"/>
    <lineage>
        <taxon>Bacteria</taxon>
        <taxon>Bacillati</taxon>
        <taxon>Actinomycetota</taxon>
        <taxon>Actinomycetes</taxon>
        <taxon>Micrococcales</taxon>
        <taxon>Microbacteriaceae</taxon>
        <taxon>Herbiconiux</taxon>
    </lineage>
</organism>
<feature type="region of interest" description="Disordered" evidence="5">
    <location>
        <begin position="184"/>
        <end position="205"/>
    </location>
</feature>
<dbReference type="EMBL" id="CP162511">
    <property type="protein sequence ID" value="XDI05925.1"/>
    <property type="molecule type" value="Genomic_DNA"/>
</dbReference>
<dbReference type="RefSeq" id="WP_368498314.1">
    <property type="nucleotide sequence ID" value="NZ_CP162511.1"/>
</dbReference>
<feature type="transmembrane region" description="Helical" evidence="6">
    <location>
        <begin position="106"/>
        <end position="126"/>
    </location>
</feature>
<name>A0AB39BHR0_9MICO</name>
<evidence type="ECO:0000256" key="1">
    <source>
        <dbReference type="ARBA" id="ARBA00004141"/>
    </source>
</evidence>
<evidence type="ECO:0000256" key="4">
    <source>
        <dbReference type="ARBA" id="ARBA00023136"/>
    </source>
</evidence>
<feature type="transmembrane region" description="Helical" evidence="6">
    <location>
        <begin position="402"/>
        <end position="422"/>
    </location>
</feature>
<accession>A0AB39BHR0</accession>
<evidence type="ECO:0000256" key="6">
    <source>
        <dbReference type="SAM" id="Phobius"/>
    </source>
</evidence>
<feature type="transmembrane region" description="Helical" evidence="6">
    <location>
        <begin position="80"/>
        <end position="100"/>
    </location>
</feature>
<dbReference type="InterPro" id="IPR049453">
    <property type="entry name" value="Memb_transporter_dom"/>
</dbReference>
<gene>
    <name evidence="8" type="ORF">ABFY20_02170</name>
</gene>
<dbReference type="GO" id="GO:0016020">
    <property type="term" value="C:membrane"/>
    <property type="evidence" value="ECO:0007669"/>
    <property type="project" value="UniProtKB-SubCell"/>
</dbReference>
<evidence type="ECO:0000256" key="2">
    <source>
        <dbReference type="ARBA" id="ARBA00022692"/>
    </source>
</evidence>
<comment type="subcellular location">
    <subcellularLocation>
        <location evidence="1">Membrane</location>
        <topology evidence="1">Multi-pass membrane protein</topology>
    </subcellularLocation>
</comment>
<dbReference type="Pfam" id="PF13515">
    <property type="entry name" value="FUSC_2"/>
    <property type="match status" value="1"/>
</dbReference>
<evidence type="ECO:0000259" key="7">
    <source>
        <dbReference type="Pfam" id="PF13515"/>
    </source>
</evidence>
<protein>
    <submittedName>
        <fullName evidence="8">FUSC family protein</fullName>
    </submittedName>
</protein>
<reference evidence="8" key="1">
    <citation type="submission" date="2024-05" db="EMBL/GenBank/DDBJ databases">
        <title>Herbiconiux sp. A18JL235.</title>
        <authorList>
            <person name="Zhang G."/>
        </authorList>
    </citation>
    <scope>NUCLEOTIDE SEQUENCE</scope>
    <source>
        <strain evidence="8">A18JL235</strain>
    </source>
</reference>